<reference evidence="1" key="1">
    <citation type="submission" date="2016-07" db="EMBL/GenBank/DDBJ databases">
        <title>Microvirga ossetica sp. nov. a new species of rhizobia isolated from root nodules of the legume species Vicia alpestris Steven originated from North Ossetia region in the Caucasus.</title>
        <authorList>
            <person name="Safronova V.I."/>
            <person name="Kuznetsova I.G."/>
            <person name="Sazanova A.L."/>
            <person name="Belimov A."/>
            <person name="Andronov E."/>
            <person name="Osledkin Y.S."/>
            <person name="Onishchuk O.P."/>
            <person name="Kurchak O.N."/>
            <person name="Shaposhnikov A.I."/>
            <person name="Willems A."/>
            <person name="Tikhonovich I.A."/>
        </authorList>
    </citation>
    <scope>NUCLEOTIDE SEQUENCE [LARGE SCALE GENOMIC DNA]</scope>
    <source>
        <strain evidence="1">V5/3M</strain>
        <plasmid evidence="1">unnamed3</plasmid>
    </source>
</reference>
<accession>A0A1B2EV31</accession>
<proteinExistence type="predicted"/>
<geneLocation type="plasmid" evidence="1">
    <name>unnamed3</name>
</geneLocation>
<dbReference type="EMBL" id="CP016618">
    <property type="protein sequence ID" value="ANY83808.1"/>
    <property type="molecule type" value="Genomic_DNA"/>
</dbReference>
<name>A0A1B2EV31_9HYPH</name>
<evidence type="ECO:0000313" key="1">
    <source>
        <dbReference type="EMBL" id="ANY83808.1"/>
    </source>
</evidence>
<dbReference type="RefSeq" id="WP_099514790.1">
    <property type="nucleotide sequence ID" value="NZ_CP016618.1"/>
</dbReference>
<dbReference type="AlphaFoldDB" id="A0A1B2EV31"/>
<organism evidence="1">
    <name type="scientific">Microvirga ossetica</name>
    <dbReference type="NCBI Taxonomy" id="1882682"/>
    <lineage>
        <taxon>Bacteria</taxon>
        <taxon>Pseudomonadati</taxon>
        <taxon>Pseudomonadota</taxon>
        <taxon>Alphaproteobacteria</taxon>
        <taxon>Hyphomicrobiales</taxon>
        <taxon>Methylobacteriaceae</taxon>
        <taxon>Microvirga</taxon>
    </lineage>
</organism>
<dbReference type="OrthoDB" id="8455142at2"/>
<dbReference type="KEGG" id="moc:BB934_36910"/>
<protein>
    <submittedName>
        <fullName evidence="1">Uncharacterized protein</fullName>
    </submittedName>
</protein>
<gene>
    <name evidence="1" type="ORF">BB934_36910</name>
</gene>
<sequence length="68" mass="7470">MNWFGSSAVTLGLEGLWVSLDEDDDNNGIIRTFTPAGGAPVDVSLPRDDDEQDFFVARAKLNFKFGAY</sequence>
<keyword evidence="1" id="KW-0614">Plasmid</keyword>